<evidence type="ECO:0000256" key="10">
    <source>
        <dbReference type="ARBA" id="ARBA00022777"/>
    </source>
</evidence>
<evidence type="ECO:0000256" key="3">
    <source>
        <dbReference type="ARBA" id="ARBA00012438"/>
    </source>
</evidence>
<keyword evidence="6" id="KW-0597">Phosphoprotein</keyword>
<dbReference type="AlphaFoldDB" id="A0A329MGI8"/>
<dbReference type="FunFam" id="3.30.565.10:FF:000006">
    <property type="entry name" value="Sensor histidine kinase WalK"/>
    <property type="match status" value="1"/>
</dbReference>
<dbReference type="SUPFAM" id="SSF47384">
    <property type="entry name" value="Homodimeric domain of signal transducing histidine kinase"/>
    <property type="match status" value="1"/>
</dbReference>
<dbReference type="InterPro" id="IPR050398">
    <property type="entry name" value="HssS/ArlS-like"/>
</dbReference>
<dbReference type="InterPro" id="IPR036097">
    <property type="entry name" value="HisK_dim/P_sf"/>
</dbReference>
<dbReference type="PANTHER" id="PTHR45528">
    <property type="entry name" value="SENSOR HISTIDINE KINASE CPXA"/>
    <property type="match status" value="1"/>
</dbReference>
<evidence type="ECO:0000256" key="2">
    <source>
        <dbReference type="ARBA" id="ARBA00004651"/>
    </source>
</evidence>
<dbReference type="Proteomes" id="UP000250369">
    <property type="component" value="Unassembled WGS sequence"/>
</dbReference>
<feature type="domain" description="HAMP" evidence="17">
    <location>
        <begin position="187"/>
        <end position="240"/>
    </location>
</feature>
<dbReference type="PROSITE" id="PS50885">
    <property type="entry name" value="HAMP"/>
    <property type="match status" value="1"/>
</dbReference>
<proteinExistence type="predicted"/>
<dbReference type="Gene3D" id="1.10.287.130">
    <property type="match status" value="1"/>
</dbReference>
<evidence type="ECO:0000256" key="12">
    <source>
        <dbReference type="ARBA" id="ARBA00022989"/>
    </source>
</evidence>
<dbReference type="SMART" id="SM00304">
    <property type="entry name" value="HAMP"/>
    <property type="match status" value="1"/>
</dbReference>
<feature type="domain" description="Histidine kinase" evidence="16">
    <location>
        <begin position="248"/>
        <end position="465"/>
    </location>
</feature>
<dbReference type="InterPro" id="IPR036890">
    <property type="entry name" value="HATPase_C_sf"/>
</dbReference>
<dbReference type="SUPFAM" id="SSF158472">
    <property type="entry name" value="HAMP domain-like"/>
    <property type="match status" value="1"/>
</dbReference>
<dbReference type="OrthoDB" id="9786919at2"/>
<accession>A0A329MGI8</accession>
<organism evidence="18 19">
    <name type="scientific">Paenibacillus contaminans</name>
    <dbReference type="NCBI Taxonomy" id="450362"/>
    <lineage>
        <taxon>Bacteria</taxon>
        <taxon>Bacillati</taxon>
        <taxon>Bacillota</taxon>
        <taxon>Bacilli</taxon>
        <taxon>Bacillales</taxon>
        <taxon>Paenibacillaceae</taxon>
        <taxon>Paenibacillus</taxon>
    </lineage>
</organism>
<name>A0A329MGI8_9BACL</name>
<evidence type="ECO:0000256" key="13">
    <source>
        <dbReference type="ARBA" id="ARBA00023012"/>
    </source>
</evidence>
<keyword evidence="19" id="KW-1185">Reference proteome</keyword>
<dbReference type="InterPro" id="IPR003660">
    <property type="entry name" value="HAMP_dom"/>
</dbReference>
<dbReference type="InterPro" id="IPR005467">
    <property type="entry name" value="His_kinase_dom"/>
</dbReference>
<dbReference type="Gene3D" id="6.10.340.10">
    <property type="match status" value="1"/>
</dbReference>
<dbReference type="InterPro" id="IPR003594">
    <property type="entry name" value="HATPase_dom"/>
</dbReference>
<evidence type="ECO:0000256" key="5">
    <source>
        <dbReference type="ARBA" id="ARBA00022475"/>
    </source>
</evidence>
<dbReference type="GO" id="GO:0005524">
    <property type="term" value="F:ATP binding"/>
    <property type="evidence" value="ECO:0007669"/>
    <property type="project" value="UniProtKB-KW"/>
</dbReference>
<reference evidence="18 19" key="1">
    <citation type="journal article" date="2009" name="Int. J. Syst. Evol. Microbiol.">
        <title>Paenibacillus contaminans sp. nov., isolated from a contaminated laboratory plate.</title>
        <authorList>
            <person name="Chou J.H."/>
            <person name="Lee J.H."/>
            <person name="Lin M.C."/>
            <person name="Chang P.S."/>
            <person name="Arun A.B."/>
            <person name="Young C.C."/>
            <person name="Chen W.M."/>
        </authorList>
    </citation>
    <scope>NUCLEOTIDE SEQUENCE [LARGE SCALE GENOMIC DNA]</scope>
    <source>
        <strain evidence="18 19">CKOBP-6</strain>
    </source>
</reference>
<evidence type="ECO:0000256" key="6">
    <source>
        <dbReference type="ARBA" id="ARBA00022553"/>
    </source>
</evidence>
<evidence type="ECO:0000313" key="19">
    <source>
        <dbReference type="Proteomes" id="UP000250369"/>
    </source>
</evidence>
<sequence>MKRALSRMPIRWKLTLWSAFLIFVLFIAYNTVQYVFVEKWMIGQEKTQTRQKMNDILNSLLEKETGFTEDELPQIRTLLDKKNANDQLIRIIGQDGTRVIAVSDGIPEEWVAPAPTAKTEIVIAGHSGHSLLVMRSPITIHSFNGTVEIVKSLDQFKRLTEAILRVFVLSGLGAVVLSGLAGGLLARQFLKPLQSMAQTMRNVERKGLQERMKIPDHEDEIATLMKMFNGMMDQVERSFHQQSQFVEDASHELRTPIAIMDGHLSLLLRWGKHDPAALEESLNISYHELARLKALVQDLLVLTRADKEGEIADNGTLRADRTILNVVGQMEQLHPGFTFETAFIGFEDREVAVSERHLEQITTILLDNAVKYSEAGSAVRVKGSVNGDEAFFEVSDCGIGIPEKDLPYVTDRFYRVDKARSRKQGGTGLGLAIAKRLVERYNGRMIIRSKEADGTTVTITFACRLQTDKREVDSNDKAG</sequence>
<protein>
    <recommendedName>
        <fullName evidence="4">Signal transduction histidine-protein kinase ArlS</fullName>
        <ecNumber evidence="3">2.7.13.3</ecNumber>
    </recommendedName>
</protein>
<dbReference type="Pfam" id="PF02518">
    <property type="entry name" value="HATPase_c"/>
    <property type="match status" value="1"/>
</dbReference>
<dbReference type="EC" id="2.7.13.3" evidence="3"/>
<dbReference type="Gene3D" id="3.30.565.10">
    <property type="entry name" value="Histidine kinase-like ATPase, C-terminal domain"/>
    <property type="match status" value="1"/>
</dbReference>
<dbReference type="EMBL" id="QMFB01000018">
    <property type="protein sequence ID" value="RAV17783.1"/>
    <property type="molecule type" value="Genomic_DNA"/>
</dbReference>
<dbReference type="InterPro" id="IPR004358">
    <property type="entry name" value="Sig_transdc_His_kin-like_C"/>
</dbReference>
<dbReference type="FunFam" id="1.10.287.130:FF:000001">
    <property type="entry name" value="Two-component sensor histidine kinase"/>
    <property type="match status" value="1"/>
</dbReference>
<dbReference type="PRINTS" id="PR00344">
    <property type="entry name" value="BCTRLSENSOR"/>
</dbReference>
<keyword evidence="5" id="KW-1003">Cell membrane</keyword>
<dbReference type="SMART" id="SM00387">
    <property type="entry name" value="HATPase_c"/>
    <property type="match status" value="1"/>
</dbReference>
<dbReference type="GO" id="GO:0000155">
    <property type="term" value="F:phosphorelay sensor kinase activity"/>
    <property type="evidence" value="ECO:0007669"/>
    <property type="project" value="InterPro"/>
</dbReference>
<dbReference type="InterPro" id="IPR041610">
    <property type="entry name" value="ArlS_N"/>
</dbReference>
<feature type="transmembrane region" description="Helical" evidence="15">
    <location>
        <begin position="12"/>
        <end position="32"/>
    </location>
</feature>
<keyword evidence="10 18" id="KW-0418">Kinase</keyword>
<dbReference type="PANTHER" id="PTHR45528:SF12">
    <property type="entry name" value="SENSOR HISTIDINE KINASE ARSS"/>
    <property type="match status" value="1"/>
</dbReference>
<dbReference type="CDD" id="cd06225">
    <property type="entry name" value="HAMP"/>
    <property type="match status" value="1"/>
</dbReference>
<keyword evidence="12 15" id="KW-1133">Transmembrane helix</keyword>
<evidence type="ECO:0000256" key="15">
    <source>
        <dbReference type="SAM" id="Phobius"/>
    </source>
</evidence>
<comment type="catalytic activity">
    <reaction evidence="1">
        <text>ATP + protein L-histidine = ADP + protein N-phospho-L-histidine.</text>
        <dbReference type="EC" id="2.7.13.3"/>
    </reaction>
</comment>
<evidence type="ECO:0000256" key="14">
    <source>
        <dbReference type="ARBA" id="ARBA00023136"/>
    </source>
</evidence>
<comment type="subcellular location">
    <subcellularLocation>
        <location evidence="2">Cell membrane</location>
        <topology evidence="2">Multi-pass membrane protein</topology>
    </subcellularLocation>
</comment>
<evidence type="ECO:0000256" key="11">
    <source>
        <dbReference type="ARBA" id="ARBA00022840"/>
    </source>
</evidence>
<evidence type="ECO:0000259" key="16">
    <source>
        <dbReference type="PROSITE" id="PS50109"/>
    </source>
</evidence>
<evidence type="ECO:0000256" key="9">
    <source>
        <dbReference type="ARBA" id="ARBA00022741"/>
    </source>
</evidence>
<keyword evidence="11" id="KW-0067">ATP-binding</keyword>
<dbReference type="SUPFAM" id="SSF55874">
    <property type="entry name" value="ATPase domain of HSP90 chaperone/DNA topoisomerase II/histidine kinase"/>
    <property type="match status" value="1"/>
</dbReference>
<feature type="transmembrane region" description="Helical" evidence="15">
    <location>
        <begin position="162"/>
        <end position="186"/>
    </location>
</feature>
<dbReference type="InterPro" id="IPR003661">
    <property type="entry name" value="HisK_dim/P_dom"/>
</dbReference>
<keyword evidence="9" id="KW-0547">Nucleotide-binding</keyword>
<dbReference type="Pfam" id="PF00512">
    <property type="entry name" value="HisKA"/>
    <property type="match status" value="1"/>
</dbReference>
<dbReference type="PROSITE" id="PS50109">
    <property type="entry name" value="HIS_KIN"/>
    <property type="match status" value="1"/>
</dbReference>
<evidence type="ECO:0000256" key="1">
    <source>
        <dbReference type="ARBA" id="ARBA00000085"/>
    </source>
</evidence>
<evidence type="ECO:0000256" key="4">
    <source>
        <dbReference type="ARBA" id="ARBA00015735"/>
    </source>
</evidence>
<keyword evidence="14 15" id="KW-0472">Membrane</keyword>
<comment type="caution">
    <text evidence="18">The sequence shown here is derived from an EMBL/GenBank/DDBJ whole genome shotgun (WGS) entry which is preliminary data.</text>
</comment>
<evidence type="ECO:0000259" key="17">
    <source>
        <dbReference type="PROSITE" id="PS50885"/>
    </source>
</evidence>
<keyword evidence="8 15" id="KW-0812">Transmembrane</keyword>
<dbReference type="Pfam" id="PF00672">
    <property type="entry name" value="HAMP"/>
    <property type="match status" value="1"/>
</dbReference>
<keyword evidence="7" id="KW-0808">Transferase</keyword>
<dbReference type="Pfam" id="PF18719">
    <property type="entry name" value="ArlS_N"/>
    <property type="match status" value="1"/>
</dbReference>
<gene>
    <name evidence="18" type="ORF">DQG23_26860</name>
</gene>
<evidence type="ECO:0000256" key="8">
    <source>
        <dbReference type="ARBA" id="ARBA00022692"/>
    </source>
</evidence>
<evidence type="ECO:0000313" key="18">
    <source>
        <dbReference type="EMBL" id="RAV17783.1"/>
    </source>
</evidence>
<dbReference type="CDD" id="cd00082">
    <property type="entry name" value="HisKA"/>
    <property type="match status" value="1"/>
</dbReference>
<keyword evidence="13" id="KW-0902">Two-component regulatory system</keyword>
<evidence type="ECO:0000256" key="7">
    <source>
        <dbReference type="ARBA" id="ARBA00022679"/>
    </source>
</evidence>
<dbReference type="CDD" id="cd00075">
    <property type="entry name" value="HATPase"/>
    <property type="match status" value="1"/>
</dbReference>
<dbReference type="SMART" id="SM00388">
    <property type="entry name" value="HisKA"/>
    <property type="match status" value="1"/>
</dbReference>
<dbReference type="GO" id="GO:0005886">
    <property type="term" value="C:plasma membrane"/>
    <property type="evidence" value="ECO:0007669"/>
    <property type="project" value="UniProtKB-SubCell"/>
</dbReference>